<proteinExistence type="inferred from homology"/>
<keyword evidence="6" id="KW-0418">Kinase</keyword>
<dbReference type="EMBL" id="CAUYUJ010012648">
    <property type="protein sequence ID" value="CAK0834365.1"/>
    <property type="molecule type" value="Genomic_DNA"/>
</dbReference>
<evidence type="ECO:0000256" key="6">
    <source>
        <dbReference type="ARBA" id="ARBA00022777"/>
    </source>
</evidence>
<evidence type="ECO:0000256" key="3">
    <source>
        <dbReference type="ARBA" id="ARBA00022553"/>
    </source>
</evidence>
<dbReference type="PROSITE" id="PS00108">
    <property type="entry name" value="PROTEIN_KINASE_ST"/>
    <property type="match status" value="1"/>
</dbReference>
<dbReference type="SUPFAM" id="SSF56112">
    <property type="entry name" value="Protein kinase-like (PK-like)"/>
    <property type="match status" value="1"/>
</dbReference>
<comment type="subunit">
    <text evidence="8">May form a complex composed of at least the catalytic subunit CRK2 and a cyclin.</text>
</comment>
<dbReference type="SMART" id="SM00220">
    <property type="entry name" value="S_TKc"/>
    <property type="match status" value="1"/>
</dbReference>
<dbReference type="Gene3D" id="1.10.510.10">
    <property type="entry name" value="Transferase(Phosphotransferase) domain 1"/>
    <property type="match status" value="1"/>
</dbReference>
<evidence type="ECO:0000256" key="5">
    <source>
        <dbReference type="ARBA" id="ARBA00022741"/>
    </source>
</evidence>
<comment type="similarity">
    <text evidence="1">Belongs to the protein kinase superfamily. CMGC Ser/Thr protein kinase family. CDC2/CDKX subfamily.</text>
</comment>
<evidence type="ECO:0000256" key="12">
    <source>
        <dbReference type="SAM" id="MobiDB-lite"/>
    </source>
</evidence>
<dbReference type="InterPro" id="IPR008271">
    <property type="entry name" value="Ser/Thr_kinase_AS"/>
</dbReference>
<evidence type="ECO:0000256" key="8">
    <source>
        <dbReference type="ARBA" id="ARBA00038543"/>
    </source>
</evidence>
<comment type="caution">
    <text evidence="14">The sequence shown here is derived from an EMBL/GenBank/DDBJ whole genome shotgun (WGS) entry which is preliminary data.</text>
</comment>
<dbReference type="Pfam" id="PF00069">
    <property type="entry name" value="Pkinase"/>
    <property type="match status" value="1"/>
</dbReference>
<reference evidence="14" key="1">
    <citation type="submission" date="2023-10" db="EMBL/GenBank/DDBJ databases">
        <authorList>
            <person name="Chen Y."/>
            <person name="Shah S."/>
            <person name="Dougan E. K."/>
            <person name="Thang M."/>
            <person name="Chan C."/>
        </authorList>
    </citation>
    <scope>NUCLEOTIDE SEQUENCE [LARGE SCALE GENOMIC DNA]</scope>
</reference>
<dbReference type="Gene3D" id="3.30.200.20">
    <property type="entry name" value="Phosphorylase Kinase, domain 1"/>
    <property type="match status" value="1"/>
</dbReference>
<sequence>MPAAGPARPAEDRETDDRVALKRPGPGEDRGDGLPAHVLREVSLLRDLVHPNIVRLRDLQVGGLGGLELIFEYVPDDLHQVLKGHRREGTQLAMEEVLRYSQDLLTGAHACHVRMVIHRDLKPQNLLIHPVDGLKICDFGLARTFSLPVQSYTQEVITLWYRGPELLLGYPNYGTEVDIWSTGCILAEIATAYPIFPGDSEIGTAFKIMQLLGSPTEATWPGFERTLSLWSPSFPRWPPTGLEAIRDRRPELGDAGMDLIRSLLTLCPSSRPTARRARAHAAFSRRGSAEAAGRAAPGGGAARA</sequence>
<dbReference type="InterPro" id="IPR050108">
    <property type="entry name" value="CDK"/>
</dbReference>
<evidence type="ECO:0000313" key="15">
    <source>
        <dbReference type="Proteomes" id="UP001189429"/>
    </source>
</evidence>
<dbReference type="PROSITE" id="PS50011">
    <property type="entry name" value="PROTEIN_KINASE_DOM"/>
    <property type="match status" value="1"/>
</dbReference>
<evidence type="ECO:0000256" key="1">
    <source>
        <dbReference type="ARBA" id="ARBA00006485"/>
    </source>
</evidence>
<evidence type="ECO:0000256" key="9">
    <source>
        <dbReference type="ARBA" id="ARBA00039612"/>
    </source>
</evidence>
<protein>
    <recommendedName>
        <fullName evidence="9">Cyclin-dependent kinase 2 homolog</fullName>
    </recommendedName>
    <alternativeName>
        <fullName evidence="10">Cell division control protein 2 homolog</fullName>
    </alternativeName>
    <alternativeName>
        <fullName evidence="11">cdc2-related kinase 2</fullName>
    </alternativeName>
</protein>
<keyword evidence="15" id="KW-1185">Reference proteome</keyword>
<feature type="compositionally biased region" description="Basic and acidic residues" evidence="12">
    <location>
        <begin position="9"/>
        <end position="34"/>
    </location>
</feature>
<evidence type="ECO:0000256" key="2">
    <source>
        <dbReference type="ARBA" id="ARBA00022527"/>
    </source>
</evidence>
<evidence type="ECO:0000313" key="14">
    <source>
        <dbReference type="EMBL" id="CAK0834365.1"/>
    </source>
</evidence>
<keyword evidence="4" id="KW-0808">Transferase</keyword>
<dbReference type="PANTHER" id="PTHR24056:SF548">
    <property type="entry name" value="CYCLIN-DEPENDENT KINASE A-1"/>
    <property type="match status" value="1"/>
</dbReference>
<evidence type="ECO:0000256" key="4">
    <source>
        <dbReference type="ARBA" id="ARBA00022679"/>
    </source>
</evidence>
<feature type="region of interest" description="Disordered" evidence="12">
    <location>
        <begin position="1"/>
        <end position="34"/>
    </location>
</feature>
<feature type="compositionally biased region" description="Low complexity" evidence="12">
    <location>
        <begin position="280"/>
        <end position="295"/>
    </location>
</feature>
<gene>
    <name evidence="14" type="ORF">PCOR1329_LOCUS31805</name>
</gene>
<dbReference type="Proteomes" id="UP001189429">
    <property type="component" value="Unassembled WGS sequence"/>
</dbReference>
<evidence type="ECO:0000256" key="7">
    <source>
        <dbReference type="ARBA" id="ARBA00022840"/>
    </source>
</evidence>
<evidence type="ECO:0000259" key="13">
    <source>
        <dbReference type="PROSITE" id="PS50011"/>
    </source>
</evidence>
<keyword evidence="3" id="KW-0597">Phosphoprotein</keyword>
<accession>A0ABN9SR13</accession>
<feature type="domain" description="Protein kinase" evidence="13">
    <location>
        <begin position="1"/>
        <end position="283"/>
    </location>
</feature>
<keyword evidence="7" id="KW-0067">ATP-binding</keyword>
<feature type="region of interest" description="Disordered" evidence="12">
    <location>
        <begin position="278"/>
        <end position="304"/>
    </location>
</feature>
<dbReference type="InterPro" id="IPR011009">
    <property type="entry name" value="Kinase-like_dom_sf"/>
</dbReference>
<keyword evidence="5" id="KW-0547">Nucleotide-binding</keyword>
<organism evidence="14 15">
    <name type="scientific">Prorocentrum cordatum</name>
    <dbReference type="NCBI Taxonomy" id="2364126"/>
    <lineage>
        <taxon>Eukaryota</taxon>
        <taxon>Sar</taxon>
        <taxon>Alveolata</taxon>
        <taxon>Dinophyceae</taxon>
        <taxon>Prorocentrales</taxon>
        <taxon>Prorocentraceae</taxon>
        <taxon>Prorocentrum</taxon>
    </lineage>
</organism>
<evidence type="ECO:0000256" key="11">
    <source>
        <dbReference type="ARBA" id="ARBA00042858"/>
    </source>
</evidence>
<name>A0ABN9SR13_9DINO</name>
<keyword evidence="2" id="KW-0723">Serine/threonine-protein kinase</keyword>
<dbReference type="InterPro" id="IPR000719">
    <property type="entry name" value="Prot_kinase_dom"/>
</dbReference>
<dbReference type="PANTHER" id="PTHR24056">
    <property type="entry name" value="CELL DIVISION PROTEIN KINASE"/>
    <property type="match status" value="1"/>
</dbReference>
<evidence type="ECO:0000256" key="10">
    <source>
        <dbReference type="ARBA" id="ARBA00041902"/>
    </source>
</evidence>